<keyword evidence="3" id="KW-1133">Transmembrane helix</keyword>
<dbReference type="PANTHER" id="PTHR24322:SF736">
    <property type="entry name" value="RETINOL DEHYDROGENASE 10"/>
    <property type="match status" value="1"/>
</dbReference>
<feature type="chain" id="PRO_5043132600" evidence="4">
    <location>
        <begin position="24"/>
        <end position="330"/>
    </location>
</feature>
<reference evidence="7" key="1">
    <citation type="submission" date="2017-02" db="UniProtKB">
        <authorList>
            <consortium name="WormBaseParasite"/>
        </authorList>
    </citation>
    <scope>IDENTIFICATION</scope>
</reference>
<dbReference type="PRINTS" id="PR00081">
    <property type="entry name" value="GDHRDH"/>
</dbReference>
<keyword evidence="2" id="KW-0560">Oxidoreductase</keyword>
<sequence length="330" mass="36922">MWFTLVVLFVLSCAVFIAYECLGRKPADLSNDLILITGAANGIGRLLAILLSEHCGNIIALDKDVVGLKETALRVFERHNVSLICYECDLSDRNAVKKCAEDIRRDHGRVTILISDAAIVNGNFLLDIPSVKFEKLNQVNFLASFYLLKEFLPGMLGSAYGTAMERIPQQLRVIPAKNNAKRCFDQPPRGHLVFLSSLASQTICPGLADYCASKAAISTLAETLRLEMEVLGMSKNIAVTEIRPFAIDTTLLEGFETKLPILPLLESEKVAKRIVKAIRHRERTVYIPWIIWFIPLVHRLFPFPVAVILHKISGSFDGMKSFKWANKKHD</sequence>
<evidence type="ECO:0000313" key="7">
    <source>
        <dbReference type="WBParaSite" id="TASK_0000591501-mRNA-1"/>
    </source>
</evidence>
<keyword evidence="6" id="KW-1185">Reference proteome</keyword>
<dbReference type="AlphaFoldDB" id="A0A0R3W6S2"/>
<dbReference type="InterPro" id="IPR036291">
    <property type="entry name" value="NAD(P)-bd_dom_sf"/>
</dbReference>
<dbReference type="PROSITE" id="PS00061">
    <property type="entry name" value="ADH_SHORT"/>
    <property type="match status" value="1"/>
</dbReference>
<reference evidence="5 6" key="2">
    <citation type="submission" date="2018-11" db="EMBL/GenBank/DDBJ databases">
        <authorList>
            <consortium name="Pathogen Informatics"/>
        </authorList>
    </citation>
    <scope>NUCLEOTIDE SEQUENCE [LARGE SCALE GENOMIC DNA]</scope>
</reference>
<dbReference type="Pfam" id="PF00106">
    <property type="entry name" value="adh_short"/>
    <property type="match status" value="2"/>
</dbReference>
<keyword evidence="3" id="KW-0472">Membrane</keyword>
<dbReference type="GO" id="GO:0016616">
    <property type="term" value="F:oxidoreductase activity, acting on the CH-OH group of donors, NAD or NADP as acceptor"/>
    <property type="evidence" value="ECO:0007669"/>
    <property type="project" value="TreeGrafter"/>
</dbReference>
<name>A0A0R3W6S2_TAEAS</name>
<feature type="transmembrane region" description="Helical" evidence="3">
    <location>
        <begin position="286"/>
        <end position="309"/>
    </location>
</feature>
<evidence type="ECO:0000256" key="1">
    <source>
        <dbReference type="ARBA" id="ARBA00006484"/>
    </source>
</evidence>
<protein>
    <submittedName>
        <fullName evidence="7">Short-chain dehydrogenase/reductase family 16C member 6</fullName>
    </submittedName>
</protein>
<dbReference type="SUPFAM" id="SSF51735">
    <property type="entry name" value="NAD(P)-binding Rossmann-fold domains"/>
    <property type="match status" value="1"/>
</dbReference>
<keyword evidence="3" id="KW-0812">Transmembrane</keyword>
<proteinExistence type="inferred from homology"/>
<keyword evidence="4" id="KW-0732">Signal</keyword>
<dbReference type="Gene3D" id="3.40.50.720">
    <property type="entry name" value="NAD(P)-binding Rossmann-like Domain"/>
    <property type="match status" value="1"/>
</dbReference>
<dbReference type="Proteomes" id="UP000282613">
    <property type="component" value="Unassembled WGS sequence"/>
</dbReference>
<dbReference type="OrthoDB" id="6251714at2759"/>
<evidence type="ECO:0000313" key="6">
    <source>
        <dbReference type="Proteomes" id="UP000282613"/>
    </source>
</evidence>
<gene>
    <name evidence="5" type="ORF">TASK_LOCUS5916</name>
</gene>
<evidence type="ECO:0000313" key="5">
    <source>
        <dbReference type="EMBL" id="VDK35835.1"/>
    </source>
</evidence>
<dbReference type="InterPro" id="IPR002347">
    <property type="entry name" value="SDR_fam"/>
</dbReference>
<evidence type="ECO:0000256" key="2">
    <source>
        <dbReference type="ARBA" id="ARBA00023002"/>
    </source>
</evidence>
<feature type="signal peptide" evidence="4">
    <location>
        <begin position="1"/>
        <end position="23"/>
    </location>
</feature>
<dbReference type="STRING" id="60517.A0A0R3W6S2"/>
<accession>A0A0R3W6S2</accession>
<dbReference type="EMBL" id="UYRS01018451">
    <property type="protein sequence ID" value="VDK35835.1"/>
    <property type="molecule type" value="Genomic_DNA"/>
</dbReference>
<evidence type="ECO:0000256" key="3">
    <source>
        <dbReference type="SAM" id="Phobius"/>
    </source>
</evidence>
<dbReference type="InterPro" id="IPR020904">
    <property type="entry name" value="Sc_DH/Rdtase_CS"/>
</dbReference>
<dbReference type="WBParaSite" id="TASK_0000591501-mRNA-1">
    <property type="protein sequence ID" value="TASK_0000591501-mRNA-1"/>
    <property type="gene ID" value="TASK_0000591501"/>
</dbReference>
<organism evidence="7">
    <name type="scientific">Taenia asiatica</name>
    <name type="common">Asian tapeworm</name>
    <dbReference type="NCBI Taxonomy" id="60517"/>
    <lineage>
        <taxon>Eukaryota</taxon>
        <taxon>Metazoa</taxon>
        <taxon>Spiralia</taxon>
        <taxon>Lophotrochozoa</taxon>
        <taxon>Platyhelminthes</taxon>
        <taxon>Cestoda</taxon>
        <taxon>Eucestoda</taxon>
        <taxon>Cyclophyllidea</taxon>
        <taxon>Taeniidae</taxon>
        <taxon>Taenia</taxon>
    </lineage>
</organism>
<comment type="similarity">
    <text evidence="1">Belongs to the short-chain dehydrogenases/reductases (SDR) family.</text>
</comment>
<evidence type="ECO:0000256" key="4">
    <source>
        <dbReference type="SAM" id="SignalP"/>
    </source>
</evidence>
<dbReference type="PANTHER" id="PTHR24322">
    <property type="entry name" value="PKSB"/>
    <property type="match status" value="1"/>
</dbReference>